<dbReference type="Proteomes" id="UP001498421">
    <property type="component" value="Unassembled WGS sequence"/>
</dbReference>
<gene>
    <name evidence="3" type="ORF">QQZ08_004608</name>
</gene>
<organism evidence="3 4">
    <name type="scientific">Neonectria magnoliae</name>
    <dbReference type="NCBI Taxonomy" id="2732573"/>
    <lineage>
        <taxon>Eukaryota</taxon>
        <taxon>Fungi</taxon>
        <taxon>Dikarya</taxon>
        <taxon>Ascomycota</taxon>
        <taxon>Pezizomycotina</taxon>
        <taxon>Sordariomycetes</taxon>
        <taxon>Hypocreomycetidae</taxon>
        <taxon>Hypocreales</taxon>
        <taxon>Nectriaceae</taxon>
        <taxon>Neonectria</taxon>
    </lineage>
</organism>
<protein>
    <submittedName>
        <fullName evidence="3">Uncharacterized protein</fullName>
    </submittedName>
</protein>
<accession>A0ABR1I7K2</accession>
<feature type="region of interest" description="Disordered" evidence="1">
    <location>
        <begin position="16"/>
        <end position="57"/>
    </location>
</feature>
<comment type="caution">
    <text evidence="3">The sequence shown here is derived from an EMBL/GenBank/DDBJ whole genome shotgun (WGS) entry which is preliminary data.</text>
</comment>
<keyword evidence="2" id="KW-1133">Transmembrane helix</keyword>
<evidence type="ECO:0000256" key="2">
    <source>
        <dbReference type="SAM" id="Phobius"/>
    </source>
</evidence>
<keyword evidence="4" id="KW-1185">Reference proteome</keyword>
<evidence type="ECO:0000313" key="4">
    <source>
        <dbReference type="Proteomes" id="UP001498421"/>
    </source>
</evidence>
<dbReference type="EMBL" id="JAZAVK010000036">
    <property type="protein sequence ID" value="KAK7428838.1"/>
    <property type="molecule type" value="Genomic_DNA"/>
</dbReference>
<name>A0ABR1I7K2_9HYPO</name>
<sequence>MTNPMSDDIRRILEEAQARKRMQRDRDCSELNVDGVNDPEDTIDEPLSSEHNAESGQDAMAMTIRPDQTLLFPRIPDADVDAHLKTEQLHQTNNSYHFNPVHNYNINCTDVDTLKRLTIGGNKPDDPSQGWLFFRSLGSLYSWLPLLARLAFVILVVSCLVQVALFLKYPVSFFFPMYSSLLAMFRRAPATSSAPEMPVVTVPSAIPVIIPIAPFMYESAGVNEATVDLCGAVAAMHASTEPWTALEHMNMDLPALSVVTAEDMQGRIRRLIPQLDDIYTRLTAILSEQADVQARLINTYQESLVSRPVSWEESVCRWVHYLGLCTPEPTPRERMHARWKTLHQALKGTIAKLQKIHKSLSSVDDTLGAEGTSLQLDISKVANGMKETHEEAIKVIEQVHRTLGNAEAKEMSPISAYSDLLRKVFERVDYRKKRLTWDLKNYIQALKSIANRAESQVGKLEQPGRDVTWELDQARKQMGEDLAKWVKLGEMLSSKYIKE</sequence>
<feature type="compositionally biased region" description="Basic and acidic residues" evidence="1">
    <location>
        <begin position="16"/>
        <end position="29"/>
    </location>
</feature>
<keyword evidence="2" id="KW-0472">Membrane</keyword>
<evidence type="ECO:0000256" key="1">
    <source>
        <dbReference type="SAM" id="MobiDB-lite"/>
    </source>
</evidence>
<proteinExistence type="predicted"/>
<reference evidence="3 4" key="1">
    <citation type="journal article" date="2025" name="Microbiol. Resour. Announc.">
        <title>Draft genome sequences for Neonectria magnoliae and Neonectria punicea, canker pathogens of Liriodendron tulipifera and Acer saccharum in West Virginia.</title>
        <authorList>
            <person name="Petronek H.M."/>
            <person name="Kasson M.T."/>
            <person name="Metheny A.M."/>
            <person name="Stauder C.M."/>
            <person name="Lovett B."/>
            <person name="Lynch S.C."/>
            <person name="Garnas J.R."/>
            <person name="Kasson L.R."/>
            <person name="Stajich J.E."/>
        </authorList>
    </citation>
    <scope>NUCLEOTIDE SEQUENCE [LARGE SCALE GENOMIC DNA]</scope>
    <source>
        <strain evidence="3 4">NRRL 64651</strain>
    </source>
</reference>
<feature type="transmembrane region" description="Helical" evidence="2">
    <location>
        <begin position="140"/>
        <end position="163"/>
    </location>
</feature>
<evidence type="ECO:0000313" key="3">
    <source>
        <dbReference type="EMBL" id="KAK7428838.1"/>
    </source>
</evidence>
<keyword evidence="2" id="KW-0812">Transmembrane</keyword>